<accession>A0A3B0W519</accession>
<sequence>MSGQNFEWDEAKNLDNQQKHGVTFYETQHAFLDINRVIAEDLGHSQAEKRYYCFGLNEQSNGILTVRFTYRSGCIRIFGAGYWRKGKKIYEQNNSI</sequence>
<reference evidence="1" key="1">
    <citation type="submission" date="2018-06" db="EMBL/GenBank/DDBJ databases">
        <authorList>
            <person name="Zhirakovskaya E."/>
        </authorList>
    </citation>
    <scope>NUCLEOTIDE SEQUENCE</scope>
</reference>
<dbReference type="AlphaFoldDB" id="A0A3B0W519"/>
<gene>
    <name evidence="1" type="ORF">MNBD_GAMMA06-1008</name>
</gene>
<protein>
    <recommendedName>
        <fullName evidence="2">BrnT family toxin</fullName>
    </recommendedName>
</protein>
<dbReference type="Pfam" id="PF04365">
    <property type="entry name" value="BrnT_toxin"/>
    <property type="match status" value="1"/>
</dbReference>
<proteinExistence type="predicted"/>
<dbReference type="InterPro" id="IPR038573">
    <property type="entry name" value="BrnT_sf"/>
</dbReference>
<name>A0A3B0W519_9ZZZZ</name>
<dbReference type="EMBL" id="UOFD01000022">
    <property type="protein sequence ID" value="VAW51018.1"/>
    <property type="molecule type" value="Genomic_DNA"/>
</dbReference>
<organism evidence="1">
    <name type="scientific">hydrothermal vent metagenome</name>
    <dbReference type="NCBI Taxonomy" id="652676"/>
    <lineage>
        <taxon>unclassified sequences</taxon>
        <taxon>metagenomes</taxon>
        <taxon>ecological metagenomes</taxon>
    </lineage>
</organism>
<evidence type="ECO:0000313" key="1">
    <source>
        <dbReference type="EMBL" id="VAW51018.1"/>
    </source>
</evidence>
<dbReference type="Gene3D" id="3.10.450.530">
    <property type="entry name" value="Ribonuclease toxin, BrnT, of type II toxin-antitoxin system"/>
    <property type="match status" value="1"/>
</dbReference>
<dbReference type="InterPro" id="IPR007460">
    <property type="entry name" value="BrnT_toxin"/>
</dbReference>
<evidence type="ECO:0008006" key="2">
    <source>
        <dbReference type="Google" id="ProtNLM"/>
    </source>
</evidence>